<dbReference type="PROSITE" id="PS51188">
    <property type="entry name" value="ZF_CR"/>
    <property type="match status" value="1"/>
</dbReference>
<dbReference type="AlphaFoldDB" id="A0A0A1U5M8"/>
<dbReference type="CDD" id="cd10719">
    <property type="entry name" value="DnaJ_zf"/>
    <property type="match status" value="1"/>
</dbReference>
<dbReference type="GO" id="GO:0030544">
    <property type="term" value="F:Hsp70 protein binding"/>
    <property type="evidence" value="ECO:0007669"/>
    <property type="project" value="InterPro"/>
</dbReference>
<proteinExistence type="predicted"/>
<dbReference type="Proteomes" id="UP000014680">
    <property type="component" value="Unassembled WGS sequence"/>
</dbReference>
<dbReference type="SUPFAM" id="SSF49493">
    <property type="entry name" value="HSP40/DnaJ peptide-binding domain"/>
    <property type="match status" value="2"/>
</dbReference>
<keyword evidence="7" id="KW-0472">Membrane</keyword>
<dbReference type="InterPro" id="IPR036410">
    <property type="entry name" value="HSP_DnaJ_Cys-rich_dom_sf"/>
</dbReference>
<dbReference type="GO" id="GO:0008270">
    <property type="term" value="F:zinc ion binding"/>
    <property type="evidence" value="ECO:0007669"/>
    <property type="project" value="UniProtKB-KW"/>
</dbReference>
<dbReference type="GO" id="GO:0051082">
    <property type="term" value="F:unfolded protein binding"/>
    <property type="evidence" value="ECO:0007669"/>
    <property type="project" value="InterPro"/>
</dbReference>
<sequence>MVDSGRRPQHISSNGDVYTAFLIVPFLILIIGVVIMLVTHSSFFQNFFSTSRPTSKLRLEVSLQDAYAGRTITQMITRNINCPKCGGTGAHSSHDIHTCSRCGGQGKVRQQVNVGLFIYEDIVMCPRCKGSGVEVTKYCDKCRGSGKVSESIKVSIEIPPYTRNGDVLTIKGKGEMESDLLVYLSVPKEGKGFRVNGDDFDYDLNISLKEALLGFERRIEHLDGHQILIKRSGVTEDGSVIPVSREGLKNGFFSKGYCNFHIKVDVNSISQEQARKVAKILKEK</sequence>
<feature type="transmembrane region" description="Helical" evidence="7">
    <location>
        <begin position="20"/>
        <end position="39"/>
    </location>
</feature>
<keyword evidence="7" id="KW-1133">Transmembrane helix</keyword>
<keyword evidence="2" id="KW-0677">Repeat</keyword>
<feature type="domain" description="CR-type" evidence="8">
    <location>
        <begin position="69"/>
        <end position="151"/>
    </location>
</feature>
<dbReference type="InterPro" id="IPR001305">
    <property type="entry name" value="HSP_DnaJ_Cys-rich_dom"/>
</dbReference>
<evidence type="ECO:0000256" key="7">
    <source>
        <dbReference type="SAM" id="Phobius"/>
    </source>
</evidence>
<dbReference type="OMA" id="TRNINCP"/>
<evidence type="ECO:0000313" key="10">
    <source>
        <dbReference type="Proteomes" id="UP000014680"/>
    </source>
</evidence>
<keyword evidence="3 6" id="KW-0863">Zinc-finger</keyword>
<organism evidence="9 10">
    <name type="scientific">Entamoeba invadens IP1</name>
    <dbReference type="NCBI Taxonomy" id="370355"/>
    <lineage>
        <taxon>Eukaryota</taxon>
        <taxon>Amoebozoa</taxon>
        <taxon>Evosea</taxon>
        <taxon>Archamoebae</taxon>
        <taxon>Mastigamoebida</taxon>
        <taxon>Entamoebidae</taxon>
        <taxon>Entamoeba</taxon>
    </lineage>
</organism>
<dbReference type="Gene3D" id="2.60.260.20">
    <property type="entry name" value="Urease metallochaperone UreE, N-terminal domain"/>
    <property type="match status" value="2"/>
</dbReference>
<evidence type="ECO:0000256" key="1">
    <source>
        <dbReference type="ARBA" id="ARBA00022723"/>
    </source>
</evidence>
<dbReference type="GO" id="GO:0006457">
    <property type="term" value="P:protein folding"/>
    <property type="evidence" value="ECO:0007669"/>
    <property type="project" value="InterPro"/>
</dbReference>
<evidence type="ECO:0000259" key="8">
    <source>
        <dbReference type="PROSITE" id="PS51188"/>
    </source>
</evidence>
<dbReference type="InterPro" id="IPR002939">
    <property type="entry name" value="DnaJ_C"/>
</dbReference>
<dbReference type="GeneID" id="14888571"/>
<dbReference type="KEGG" id="eiv:EIN_525050"/>
<dbReference type="Gene3D" id="2.10.230.10">
    <property type="entry name" value="Heat shock protein DnaJ, cysteine-rich domain"/>
    <property type="match status" value="1"/>
</dbReference>
<keyword evidence="7" id="KW-0812">Transmembrane</keyword>
<dbReference type="Pfam" id="PF00684">
    <property type="entry name" value="DnaJ_CXXCXGXG"/>
    <property type="match status" value="1"/>
</dbReference>
<dbReference type="EMBL" id="KB206604">
    <property type="protein sequence ID" value="ELP89560.1"/>
    <property type="molecule type" value="Genomic_DNA"/>
</dbReference>
<evidence type="ECO:0000256" key="4">
    <source>
        <dbReference type="ARBA" id="ARBA00022833"/>
    </source>
</evidence>
<dbReference type="SUPFAM" id="SSF57938">
    <property type="entry name" value="DnaJ/Hsp40 cysteine-rich domain"/>
    <property type="match status" value="1"/>
</dbReference>
<evidence type="ECO:0000256" key="2">
    <source>
        <dbReference type="ARBA" id="ARBA00022737"/>
    </source>
</evidence>
<reference evidence="9 10" key="1">
    <citation type="submission" date="2012-10" db="EMBL/GenBank/DDBJ databases">
        <authorList>
            <person name="Zafar N."/>
            <person name="Inman J."/>
            <person name="Hall N."/>
            <person name="Lorenzi H."/>
            <person name="Caler E."/>
        </authorList>
    </citation>
    <scope>NUCLEOTIDE SEQUENCE [LARGE SCALE GENOMIC DNA]</scope>
    <source>
        <strain evidence="9 10">IP1</strain>
    </source>
</reference>
<dbReference type="RefSeq" id="XP_004256331.1">
    <property type="nucleotide sequence ID" value="XM_004256283.1"/>
</dbReference>
<evidence type="ECO:0000313" key="9">
    <source>
        <dbReference type="EMBL" id="ELP89560.1"/>
    </source>
</evidence>
<keyword evidence="4 6" id="KW-0862">Zinc</keyword>
<keyword evidence="10" id="KW-1185">Reference proteome</keyword>
<keyword evidence="5" id="KW-0143">Chaperone</keyword>
<dbReference type="FunFam" id="2.10.230.10:FF:000002">
    <property type="entry name" value="Molecular chaperone DnaJ"/>
    <property type="match status" value="1"/>
</dbReference>
<evidence type="ECO:0000256" key="3">
    <source>
        <dbReference type="ARBA" id="ARBA00022771"/>
    </source>
</evidence>
<dbReference type="InterPro" id="IPR044713">
    <property type="entry name" value="DNJA1/2-like"/>
</dbReference>
<feature type="zinc finger region" description="CR-type" evidence="6">
    <location>
        <begin position="69"/>
        <end position="151"/>
    </location>
</feature>
<evidence type="ECO:0000256" key="5">
    <source>
        <dbReference type="ARBA" id="ARBA00023186"/>
    </source>
</evidence>
<keyword evidence="1 6" id="KW-0479">Metal-binding</keyword>
<dbReference type="VEuPathDB" id="AmoebaDB:EIN_525050"/>
<dbReference type="OrthoDB" id="550424at2759"/>
<evidence type="ECO:0000256" key="6">
    <source>
        <dbReference type="PROSITE-ProRule" id="PRU00546"/>
    </source>
</evidence>
<dbReference type="PANTHER" id="PTHR43888">
    <property type="entry name" value="DNAJ-LIKE-2, ISOFORM A-RELATED"/>
    <property type="match status" value="1"/>
</dbReference>
<protein>
    <submittedName>
        <fullName evidence="9">Chaperone protein DNAJ, putative</fullName>
    </submittedName>
</protein>
<accession>A0A0A1U5M8</accession>
<dbReference type="InterPro" id="IPR008971">
    <property type="entry name" value="HSP40/DnaJ_pept-bd"/>
</dbReference>
<gene>
    <name evidence="9" type="ORF">EIN_525050</name>
</gene>
<name>A0A0A1U5M8_ENTIV</name>
<dbReference type="Pfam" id="PF01556">
    <property type="entry name" value="DnaJ_C"/>
    <property type="match status" value="1"/>
</dbReference>